<dbReference type="AlphaFoldDB" id="W9AC85"/>
<protein>
    <recommendedName>
        <fullName evidence="4">Lipoprotein</fullName>
    </recommendedName>
</protein>
<evidence type="ECO:0000313" key="3">
    <source>
        <dbReference type="Proteomes" id="UP000028863"/>
    </source>
</evidence>
<gene>
    <name evidence="2" type="ORF">BN988_01578</name>
</gene>
<name>W9AC85_9BACI</name>
<reference evidence="2" key="1">
    <citation type="submission" date="2014-03" db="EMBL/GenBank/DDBJ databases">
        <title>Draft genome sequencing of Oceanobacillus picturae strain S1 isolated from human gut.</title>
        <authorList>
            <person name="Croce O."/>
            <person name="Lagier J.C."/>
            <person name="Raoult D."/>
        </authorList>
    </citation>
    <scope>NUCLEOTIDE SEQUENCE [LARGE SCALE GENOMIC DNA]</scope>
    <source>
        <strain evidence="2">S1</strain>
    </source>
</reference>
<evidence type="ECO:0008006" key="4">
    <source>
        <dbReference type="Google" id="ProtNLM"/>
    </source>
</evidence>
<evidence type="ECO:0000313" key="2">
    <source>
        <dbReference type="EMBL" id="CDO03078.1"/>
    </source>
</evidence>
<dbReference type="EMBL" id="CCAX010000001">
    <property type="protein sequence ID" value="CDO03078.1"/>
    <property type="molecule type" value="Genomic_DNA"/>
</dbReference>
<dbReference type="eggNOG" id="ENOG502ZDBX">
    <property type="taxonomic scope" value="Bacteria"/>
</dbReference>
<organism evidence="2 3">
    <name type="scientific">Oceanobacillus picturae</name>
    <dbReference type="NCBI Taxonomy" id="171693"/>
    <lineage>
        <taxon>Bacteria</taxon>
        <taxon>Bacillati</taxon>
        <taxon>Bacillota</taxon>
        <taxon>Bacilli</taxon>
        <taxon>Bacillales</taxon>
        <taxon>Bacillaceae</taxon>
        <taxon>Oceanobacillus</taxon>
    </lineage>
</organism>
<dbReference type="PROSITE" id="PS51257">
    <property type="entry name" value="PROKAR_LIPOPROTEIN"/>
    <property type="match status" value="1"/>
</dbReference>
<keyword evidence="3" id="KW-1185">Reference proteome</keyword>
<feature type="chain" id="PRO_5038550952" description="Lipoprotein" evidence="1">
    <location>
        <begin position="23"/>
        <end position="126"/>
    </location>
</feature>
<accession>W9AC85</accession>
<reference evidence="2" key="2">
    <citation type="submission" date="2014-03" db="EMBL/GenBank/DDBJ databases">
        <authorList>
            <person name="Urmite Genomes"/>
        </authorList>
    </citation>
    <scope>NUCLEOTIDE SEQUENCE</scope>
    <source>
        <strain evidence="2">S1</strain>
    </source>
</reference>
<dbReference type="STRING" id="171693.BN988_01578"/>
<dbReference type="RefSeq" id="WP_036574721.1">
    <property type="nucleotide sequence ID" value="NZ_CABLBW010000001.1"/>
</dbReference>
<dbReference type="Proteomes" id="UP000028863">
    <property type="component" value="Unassembled WGS sequence"/>
</dbReference>
<proteinExistence type="predicted"/>
<comment type="caution">
    <text evidence="2">The sequence shown here is derived from an EMBL/GenBank/DDBJ whole genome shotgun (WGS) entry which is preliminary data.</text>
</comment>
<keyword evidence="1" id="KW-0732">Signal</keyword>
<sequence length="126" mass="14192">MKKFLLVSVIVLFLAACGESKGASTVHENISEDMANDTEQILNTMDTAIEENRSLSEHELSVFNHYLAEYNGKKDVGNLTGEEEILLITTSKIVETPEIYMTLESDKENYETLKTQIQNIIKTGEF</sequence>
<feature type="signal peptide" evidence="1">
    <location>
        <begin position="1"/>
        <end position="22"/>
    </location>
</feature>
<evidence type="ECO:0000256" key="1">
    <source>
        <dbReference type="SAM" id="SignalP"/>
    </source>
</evidence>